<evidence type="ECO:0000313" key="1">
    <source>
        <dbReference type="EMBL" id="ACB44584.1"/>
    </source>
</evidence>
<protein>
    <submittedName>
        <fullName evidence="1">Uncharacterized protein</fullName>
    </submittedName>
</protein>
<organism evidence="1">
    <name type="scientific">Polynucleobacter necessarius subsp. necessarius (strain STIR1)</name>
    <dbReference type="NCBI Taxonomy" id="452638"/>
    <lineage>
        <taxon>Bacteria</taxon>
        <taxon>Pseudomonadati</taxon>
        <taxon>Pseudomonadota</taxon>
        <taxon>Betaproteobacteria</taxon>
        <taxon>Burkholderiales</taxon>
        <taxon>Burkholderiaceae</taxon>
        <taxon>Polynucleobacter</taxon>
    </lineage>
</organism>
<sequence length="37" mass="4129">MTPIIRQAVFDRQASGFSSQGRIKMGGWIIFPGKSIF</sequence>
<name>B1XRU9_POLNS</name>
<proteinExistence type="predicted"/>
<gene>
    <name evidence="1" type="ordered locus">Pnec_1492</name>
</gene>
<reference evidence="1" key="1">
    <citation type="submission" date="2008-03" db="EMBL/GenBank/DDBJ databases">
        <title>Complete sequence of Polynucleobacter necessarius STIR1.</title>
        <authorList>
            <consortium name="US DOE Joint Genome Institute"/>
            <person name="Copeland A."/>
            <person name="Lucas S."/>
            <person name="Lapidus A."/>
            <person name="Barry K."/>
            <person name="Detter J.C."/>
            <person name="Glavina del Rio T."/>
            <person name="Hammon N."/>
            <person name="Israni S."/>
            <person name="Dalin E."/>
            <person name="Tice H."/>
            <person name="Pitluck S."/>
            <person name="Chain P."/>
            <person name="Malfatti S."/>
            <person name="Shin M."/>
            <person name="Vergez L."/>
            <person name="Schmutz J."/>
            <person name="Larimer F."/>
            <person name="Land M."/>
            <person name="Hauser L."/>
            <person name="Kyrpides N."/>
            <person name="Kim E."/>
            <person name="Hahn M."/>
            <person name="Richardson P."/>
        </authorList>
    </citation>
    <scope>NUCLEOTIDE SEQUENCE [LARGE SCALE GENOMIC DNA]</scope>
    <source>
        <strain evidence="1">STIR1</strain>
    </source>
</reference>
<dbReference type="EMBL" id="CP001010">
    <property type="protein sequence ID" value="ACB44584.1"/>
    <property type="molecule type" value="Genomic_DNA"/>
</dbReference>
<dbReference type="HOGENOM" id="CLU_3347082_0_0_4"/>
<dbReference type="AlphaFoldDB" id="B1XRU9"/>
<accession>B1XRU9</accession>
<dbReference type="KEGG" id="pne:Pnec_1492"/>